<organism evidence="2 3">
    <name type="scientific">Bdellovibrio reynosensis</name>
    <dbReference type="NCBI Taxonomy" id="2835041"/>
    <lineage>
        <taxon>Bacteria</taxon>
        <taxon>Pseudomonadati</taxon>
        <taxon>Bdellovibrionota</taxon>
        <taxon>Bdellovibrionia</taxon>
        <taxon>Bdellovibrionales</taxon>
        <taxon>Pseudobdellovibrionaceae</taxon>
        <taxon>Bdellovibrio</taxon>
    </lineage>
</organism>
<accession>A0ABY4CA81</accession>
<dbReference type="RefSeq" id="WP_243538287.1">
    <property type="nucleotide sequence ID" value="NZ_CP093442.1"/>
</dbReference>
<evidence type="ECO:0000256" key="1">
    <source>
        <dbReference type="SAM" id="SignalP"/>
    </source>
</evidence>
<proteinExistence type="predicted"/>
<keyword evidence="3" id="KW-1185">Reference proteome</keyword>
<reference evidence="2" key="1">
    <citation type="submission" date="2022-03" db="EMBL/GenBank/DDBJ databases">
        <title>Genome Identification and Characterization of new species Bdellovibrio reynosense LBG001 sp. nov. from a Mexico soil sample.</title>
        <authorList>
            <person name="Camilli A."/>
            <person name="Ajao Y."/>
            <person name="Guo X."/>
        </authorList>
    </citation>
    <scope>NUCLEOTIDE SEQUENCE</scope>
    <source>
        <strain evidence="2">LBG001</strain>
    </source>
</reference>
<evidence type="ECO:0008006" key="4">
    <source>
        <dbReference type="Google" id="ProtNLM"/>
    </source>
</evidence>
<gene>
    <name evidence="2" type="ORF">MNR06_01790</name>
</gene>
<keyword evidence="1" id="KW-0732">Signal</keyword>
<sequence>MKKYLLALAVFSFCSATYAQKIKVRKVKGKQAVVEFSGATLESGRVYELAPDEFGESSVTTSSRNYVISIEGLIQSLKSDTSGAENEMDISLTARFGWNHGSYEFGPLGSYTSDAEGATTTTLISGGGFFDYNLIANTPGEAFIYGAGGAGTFGQYNDGSNASTVMTFFGGLFAKWFPTGSNVGFRIDGGYLYGKLTGDASTTTTGFKASLGLLGYF</sequence>
<dbReference type="Proteomes" id="UP000830116">
    <property type="component" value="Chromosome"/>
</dbReference>
<feature type="chain" id="PRO_5045228234" description="Outer membrane protein beta-barrel domain-containing protein" evidence="1">
    <location>
        <begin position="20"/>
        <end position="217"/>
    </location>
</feature>
<protein>
    <recommendedName>
        <fullName evidence="4">Outer membrane protein beta-barrel domain-containing protein</fullName>
    </recommendedName>
</protein>
<feature type="signal peptide" evidence="1">
    <location>
        <begin position="1"/>
        <end position="19"/>
    </location>
</feature>
<dbReference type="EMBL" id="CP093442">
    <property type="protein sequence ID" value="UOF01684.1"/>
    <property type="molecule type" value="Genomic_DNA"/>
</dbReference>
<name>A0ABY4CA81_9BACT</name>
<evidence type="ECO:0000313" key="3">
    <source>
        <dbReference type="Proteomes" id="UP000830116"/>
    </source>
</evidence>
<evidence type="ECO:0000313" key="2">
    <source>
        <dbReference type="EMBL" id="UOF01684.1"/>
    </source>
</evidence>